<feature type="transmembrane region" description="Helical" evidence="3">
    <location>
        <begin position="6"/>
        <end position="33"/>
    </location>
</feature>
<dbReference type="Gene3D" id="3.10.129.10">
    <property type="entry name" value="Hotdog Thioesterase"/>
    <property type="match status" value="1"/>
</dbReference>
<comment type="similarity">
    <text evidence="1">Belongs to the THEM6 family.</text>
</comment>
<dbReference type="Proteomes" id="UP001497644">
    <property type="component" value="Chromosome 9"/>
</dbReference>
<proteinExistence type="inferred from homology"/>
<keyword evidence="3" id="KW-0812">Transmembrane</keyword>
<dbReference type="SUPFAM" id="SSF54637">
    <property type="entry name" value="Thioesterase/thiol ester dehydrase-isomerase"/>
    <property type="match status" value="1"/>
</dbReference>
<keyword evidence="3" id="KW-0472">Membrane</keyword>
<organism evidence="4 5">
    <name type="scientific">Lasius platythorax</name>
    <dbReference type="NCBI Taxonomy" id="488582"/>
    <lineage>
        <taxon>Eukaryota</taxon>
        <taxon>Metazoa</taxon>
        <taxon>Ecdysozoa</taxon>
        <taxon>Arthropoda</taxon>
        <taxon>Hexapoda</taxon>
        <taxon>Insecta</taxon>
        <taxon>Pterygota</taxon>
        <taxon>Neoptera</taxon>
        <taxon>Endopterygota</taxon>
        <taxon>Hymenoptera</taxon>
        <taxon>Apocrita</taxon>
        <taxon>Aculeata</taxon>
        <taxon>Formicoidea</taxon>
        <taxon>Formicidae</taxon>
        <taxon>Formicinae</taxon>
        <taxon>Lasius</taxon>
        <taxon>Lasius</taxon>
    </lineage>
</organism>
<dbReference type="EMBL" id="OZ034832">
    <property type="protein sequence ID" value="CAL1688944.1"/>
    <property type="molecule type" value="Genomic_DNA"/>
</dbReference>
<reference evidence="4" key="1">
    <citation type="submission" date="2024-04" db="EMBL/GenBank/DDBJ databases">
        <authorList>
            <consortium name="Molecular Ecology Group"/>
        </authorList>
    </citation>
    <scope>NUCLEOTIDE SEQUENCE</scope>
</reference>
<protein>
    <recommendedName>
        <fullName evidence="2">Protein THEM6</fullName>
    </recommendedName>
</protein>
<dbReference type="InterPro" id="IPR029069">
    <property type="entry name" value="HotDog_dom_sf"/>
</dbReference>
<evidence type="ECO:0000256" key="3">
    <source>
        <dbReference type="SAM" id="Phobius"/>
    </source>
</evidence>
<dbReference type="CDD" id="cd00586">
    <property type="entry name" value="4HBT"/>
    <property type="match status" value="1"/>
</dbReference>
<evidence type="ECO:0000313" key="4">
    <source>
        <dbReference type="EMBL" id="CAL1688944.1"/>
    </source>
</evidence>
<sequence>MFLLHFYGMAIIAIFYVLFDVNYFIKFLFIIIWGRLFNKNKKLLDTTTIYGICTTQDIDIVFYHMNNARYLRELDFARYYYYDRSGLYKAIAKRNGNLVQTACTVRYRRAIPIFMPYKITTKLIYWEDKHFYMEQQFIDLKNNFIYAIILNRQTITGLKTPLQDIIADTEPKICMPKPTKEFKLWLESIKESSQNLRKQEEMK</sequence>
<accession>A0AAV2P7M7</accession>
<dbReference type="AlphaFoldDB" id="A0AAV2P7M7"/>
<evidence type="ECO:0000256" key="2">
    <source>
        <dbReference type="ARBA" id="ARBA00041112"/>
    </source>
</evidence>
<evidence type="ECO:0000256" key="1">
    <source>
        <dbReference type="ARBA" id="ARBA00038228"/>
    </source>
</evidence>
<dbReference type="PANTHER" id="PTHR12475">
    <property type="match status" value="1"/>
</dbReference>
<gene>
    <name evidence="4" type="ORF">LPLAT_LOCUS13962</name>
</gene>
<name>A0AAV2P7M7_9HYME</name>
<dbReference type="InterPro" id="IPR051490">
    <property type="entry name" value="THEM6_lcsJ_thioesterase"/>
</dbReference>
<dbReference type="Pfam" id="PF13279">
    <property type="entry name" value="4HBT_2"/>
    <property type="match status" value="1"/>
</dbReference>
<evidence type="ECO:0000313" key="5">
    <source>
        <dbReference type="Proteomes" id="UP001497644"/>
    </source>
</evidence>
<dbReference type="PANTHER" id="PTHR12475:SF4">
    <property type="entry name" value="PROTEIN THEM6"/>
    <property type="match status" value="1"/>
</dbReference>
<keyword evidence="3" id="KW-1133">Transmembrane helix</keyword>
<keyword evidence="5" id="KW-1185">Reference proteome</keyword>